<organism evidence="2 3">
    <name type="scientific">Actinoallomurus oryzae</name>
    <dbReference type="NCBI Taxonomy" id="502180"/>
    <lineage>
        <taxon>Bacteria</taxon>
        <taxon>Bacillati</taxon>
        <taxon>Actinomycetota</taxon>
        <taxon>Actinomycetes</taxon>
        <taxon>Streptosporangiales</taxon>
        <taxon>Thermomonosporaceae</taxon>
        <taxon>Actinoallomurus</taxon>
    </lineage>
</organism>
<evidence type="ECO:0000313" key="2">
    <source>
        <dbReference type="EMBL" id="GAA4509487.1"/>
    </source>
</evidence>
<name>A0ABP8QSW9_9ACTN</name>
<dbReference type="Proteomes" id="UP001500503">
    <property type="component" value="Unassembled WGS sequence"/>
</dbReference>
<accession>A0ABP8QSW9</accession>
<sequence>MLFVRDDQSADRAGVRRDGEGRRQAHGEGAWQAQPRGTGEMVFAGAAHKSSGLAAARARLGKEQVKSCCEKPHAS</sequence>
<feature type="compositionally biased region" description="Basic and acidic residues" evidence="1">
    <location>
        <begin position="1"/>
        <end position="26"/>
    </location>
</feature>
<evidence type="ECO:0000313" key="3">
    <source>
        <dbReference type="Proteomes" id="UP001500503"/>
    </source>
</evidence>
<feature type="region of interest" description="Disordered" evidence="1">
    <location>
        <begin position="1"/>
        <end position="37"/>
    </location>
</feature>
<dbReference type="EMBL" id="BAABHF010000044">
    <property type="protein sequence ID" value="GAA4509487.1"/>
    <property type="molecule type" value="Genomic_DNA"/>
</dbReference>
<reference evidence="3" key="1">
    <citation type="journal article" date="2019" name="Int. J. Syst. Evol. Microbiol.">
        <title>The Global Catalogue of Microorganisms (GCM) 10K type strain sequencing project: providing services to taxonomists for standard genome sequencing and annotation.</title>
        <authorList>
            <consortium name="The Broad Institute Genomics Platform"/>
            <consortium name="The Broad Institute Genome Sequencing Center for Infectious Disease"/>
            <person name="Wu L."/>
            <person name="Ma J."/>
        </authorList>
    </citation>
    <scope>NUCLEOTIDE SEQUENCE [LARGE SCALE GENOMIC DNA]</scope>
    <source>
        <strain evidence="3">JCM 17933</strain>
    </source>
</reference>
<protein>
    <submittedName>
        <fullName evidence="2">Uncharacterized protein</fullName>
    </submittedName>
</protein>
<keyword evidence="3" id="KW-1185">Reference proteome</keyword>
<comment type="caution">
    <text evidence="2">The sequence shown here is derived from an EMBL/GenBank/DDBJ whole genome shotgun (WGS) entry which is preliminary data.</text>
</comment>
<gene>
    <name evidence="2" type="ORF">GCM10023191_070700</name>
</gene>
<evidence type="ECO:0000256" key="1">
    <source>
        <dbReference type="SAM" id="MobiDB-lite"/>
    </source>
</evidence>
<proteinExistence type="predicted"/>